<evidence type="ECO:0000313" key="8">
    <source>
        <dbReference type="Proteomes" id="UP001338582"/>
    </source>
</evidence>
<evidence type="ECO:0000259" key="6">
    <source>
        <dbReference type="PROSITE" id="PS50089"/>
    </source>
</evidence>
<dbReference type="GO" id="GO:0032183">
    <property type="term" value="F:SUMO binding"/>
    <property type="evidence" value="ECO:0007669"/>
    <property type="project" value="TreeGrafter"/>
</dbReference>
<dbReference type="InterPro" id="IPR017907">
    <property type="entry name" value="Znf_RING_CS"/>
</dbReference>
<dbReference type="PANTHER" id="PTHR47094">
    <property type="entry name" value="ELFLESS, ISOFORM B"/>
    <property type="match status" value="1"/>
</dbReference>
<dbReference type="GO" id="GO:0061630">
    <property type="term" value="F:ubiquitin protein ligase activity"/>
    <property type="evidence" value="ECO:0007669"/>
    <property type="project" value="InterPro"/>
</dbReference>
<evidence type="ECO:0000256" key="3">
    <source>
        <dbReference type="ARBA" id="ARBA00022833"/>
    </source>
</evidence>
<dbReference type="GO" id="GO:0008270">
    <property type="term" value="F:zinc ion binding"/>
    <property type="evidence" value="ECO:0007669"/>
    <property type="project" value="UniProtKB-KW"/>
</dbReference>
<dbReference type="SMART" id="SM00184">
    <property type="entry name" value="RING"/>
    <property type="match status" value="1"/>
</dbReference>
<feature type="region of interest" description="Disordered" evidence="5">
    <location>
        <begin position="1"/>
        <end position="23"/>
    </location>
</feature>
<dbReference type="GO" id="GO:0006511">
    <property type="term" value="P:ubiquitin-dependent protein catabolic process"/>
    <property type="evidence" value="ECO:0007669"/>
    <property type="project" value="TreeGrafter"/>
</dbReference>
<feature type="compositionally biased region" description="Basic and acidic residues" evidence="5">
    <location>
        <begin position="134"/>
        <end position="143"/>
    </location>
</feature>
<sequence length="172" mass="19044">MTSARDPSPYVITVSSDEEGDDDDDVQMLEFHKQTQNLIEKPAPKIVKKLSEAECPICFDSIENATTTSCGHVFCLECLQKSISASAARGQTRRARGVGLCPMCRESVLFKETIVLKLKKRIFFEPFEIEMQEDSSKTSEGGRDTGSGSEDPFDSDLDELFGNETTQESEAT</sequence>
<keyword evidence="2 4" id="KW-0863">Zinc-finger</keyword>
<evidence type="ECO:0000256" key="4">
    <source>
        <dbReference type="PROSITE-ProRule" id="PRU00175"/>
    </source>
</evidence>
<organism evidence="7 8">
    <name type="scientific">Australozyma saopauloensis</name>
    <dbReference type="NCBI Taxonomy" id="291208"/>
    <lineage>
        <taxon>Eukaryota</taxon>
        <taxon>Fungi</taxon>
        <taxon>Dikarya</taxon>
        <taxon>Ascomycota</taxon>
        <taxon>Saccharomycotina</taxon>
        <taxon>Pichiomycetes</taxon>
        <taxon>Metschnikowiaceae</taxon>
        <taxon>Australozyma</taxon>
    </lineage>
</organism>
<dbReference type="Proteomes" id="UP001338582">
    <property type="component" value="Chromosome 4"/>
</dbReference>
<dbReference type="SUPFAM" id="SSF57850">
    <property type="entry name" value="RING/U-box"/>
    <property type="match status" value="1"/>
</dbReference>
<dbReference type="InterPro" id="IPR001841">
    <property type="entry name" value="Znf_RING"/>
</dbReference>
<dbReference type="EMBL" id="CP138897">
    <property type="protein sequence ID" value="WPK25849.1"/>
    <property type="molecule type" value="Genomic_DNA"/>
</dbReference>
<dbReference type="GO" id="GO:0033768">
    <property type="term" value="C:SUMO-targeted ubiquitin ligase complex"/>
    <property type="evidence" value="ECO:0007669"/>
    <property type="project" value="TreeGrafter"/>
</dbReference>
<evidence type="ECO:0000256" key="1">
    <source>
        <dbReference type="ARBA" id="ARBA00022723"/>
    </source>
</evidence>
<dbReference type="Pfam" id="PF13923">
    <property type="entry name" value="zf-C3HC4_2"/>
    <property type="match status" value="1"/>
</dbReference>
<proteinExistence type="predicted"/>
<dbReference type="Gene3D" id="3.30.40.10">
    <property type="entry name" value="Zinc/RING finger domain, C3HC4 (zinc finger)"/>
    <property type="match status" value="1"/>
</dbReference>
<evidence type="ECO:0000313" key="7">
    <source>
        <dbReference type="EMBL" id="WPK25849.1"/>
    </source>
</evidence>
<dbReference type="PROSITE" id="PS50089">
    <property type="entry name" value="ZF_RING_2"/>
    <property type="match status" value="1"/>
</dbReference>
<accession>A0AAX4HBN4</accession>
<dbReference type="PROSITE" id="PS00518">
    <property type="entry name" value="ZF_RING_1"/>
    <property type="match status" value="1"/>
</dbReference>
<protein>
    <recommendedName>
        <fullName evidence="6">RING-type domain-containing protein</fullName>
    </recommendedName>
</protein>
<gene>
    <name evidence="7" type="ORF">PUMCH_003182</name>
</gene>
<dbReference type="GeneID" id="88174246"/>
<dbReference type="KEGG" id="asau:88174246"/>
<dbReference type="GO" id="GO:0140082">
    <property type="term" value="F:SUMO-ubiquitin ligase activity"/>
    <property type="evidence" value="ECO:0007669"/>
    <property type="project" value="TreeGrafter"/>
</dbReference>
<feature type="region of interest" description="Disordered" evidence="5">
    <location>
        <begin position="132"/>
        <end position="172"/>
    </location>
</feature>
<keyword evidence="1" id="KW-0479">Metal-binding</keyword>
<dbReference type="RefSeq" id="XP_062878231.1">
    <property type="nucleotide sequence ID" value="XM_063022161.1"/>
</dbReference>
<dbReference type="InterPro" id="IPR013083">
    <property type="entry name" value="Znf_RING/FYVE/PHD"/>
</dbReference>
<evidence type="ECO:0000256" key="5">
    <source>
        <dbReference type="SAM" id="MobiDB-lite"/>
    </source>
</evidence>
<dbReference type="InterPro" id="IPR049627">
    <property type="entry name" value="SLX8"/>
</dbReference>
<feature type="compositionally biased region" description="Polar residues" evidence="5">
    <location>
        <begin position="163"/>
        <end position="172"/>
    </location>
</feature>
<reference evidence="7 8" key="1">
    <citation type="submission" date="2023-10" db="EMBL/GenBank/DDBJ databases">
        <title>Draft Genome Sequence of Candida saopaulonensis from a very Premature Infant with Sepsis.</title>
        <authorList>
            <person name="Ning Y."/>
            <person name="Dai R."/>
            <person name="Xiao M."/>
            <person name="Xu Y."/>
            <person name="Yan Q."/>
            <person name="Zhang L."/>
        </authorList>
    </citation>
    <scope>NUCLEOTIDE SEQUENCE [LARGE SCALE GENOMIC DNA]</scope>
    <source>
        <strain evidence="7 8">19XY460</strain>
    </source>
</reference>
<feature type="compositionally biased region" description="Acidic residues" evidence="5">
    <location>
        <begin position="151"/>
        <end position="161"/>
    </location>
</feature>
<dbReference type="AlphaFoldDB" id="A0AAX4HBN4"/>
<feature type="domain" description="RING-type" evidence="6">
    <location>
        <begin position="55"/>
        <end position="105"/>
    </location>
</feature>
<dbReference type="PANTHER" id="PTHR47094:SF1">
    <property type="entry name" value="RING-TYPE E3 UBIQUITIN TRANSFERASE"/>
    <property type="match status" value="1"/>
</dbReference>
<keyword evidence="3" id="KW-0862">Zinc</keyword>
<keyword evidence="8" id="KW-1185">Reference proteome</keyword>
<evidence type="ECO:0000256" key="2">
    <source>
        <dbReference type="ARBA" id="ARBA00022771"/>
    </source>
</evidence>
<name>A0AAX4HBN4_9ASCO</name>